<gene>
    <name evidence="2" type="ORF">B0I28_103500</name>
</gene>
<feature type="signal peptide" evidence="1">
    <location>
        <begin position="1"/>
        <end position="26"/>
    </location>
</feature>
<name>A0A2T0UQ44_9ACTN</name>
<evidence type="ECO:0000313" key="2">
    <source>
        <dbReference type="EMBL" id="PRY60026.1"/>
    </source>
</evidence>
<proteinExistence type="predicted"/>
<accession>A0A2T0UQ44</accession>
<feature type="chain" id="PRO_5038785668" description="Secreted protein" evidence="1">
    <location>
        <begin position="27"/>
        <end position="172"/>
    </location>
</feature>
<evidence type="ECO:0008006" key="4">
    <source>
        <dbReference type="Google" id="ProtNLM"/>
    </source>
</evidence>
<reference evidence="2 3" key="1">
    <citation type="submission" date="2018-03" db="EMBL/GenBank/DDBJ databases">
        <title>Genomic Encyclopedia of Type Strains, Phase III (KMG-III): the genomes of soil and plant-associated and newly described type strains.</title>
        <authorList>
            <person name="Whitman W."/>
        </authorList>
    </citation>
    <scope>NUCLEOTIDE SEQUENCE [LARGE SCALE GENOMIC DNA]</scope>
    <source>
        <strain evidence="2 3">CGMCC 4.7067</strain>
    </source>
</reference>
<evidence type="ECO:0000313" key="3">
    <source>
        <dbReference type="Proteomes" id="UP000238176"/>
    </source>
</evidence>
<dbReference type="Proteomes" id="UP000238176">
    <property type="component" value="Unassembled WGS sequence"/>
</dbReference>
<keyword evidence="1" id="KW-0732">Signal</keyword>
<keyword evidence="3" id="KW-1185">Reference proteome</keyword>
<dbReference type="AlphaFoldDB" id="A0A2T0UQ44"/>
<sequence>MKWTFRRSRLASVLATLAVAAGIVFAVGSPAQASVTECTDWGTNEKTFDLPGKPDVTANAIVCIENNGADYYAAWITVYWDGGPVELYGDRFDKFQPEVYRERNQQIQGPVYSCDFTGEINNLTESSDTCLQPFRHYSTGGRWTGDGWIVYNINSDGNGDYYWYLTGSPSVP</sequence>
<dbReference type="EMBL" id="PVTJ01000003">
    <property type="protein sequence ID" value="PRY60026.1"/>
    <property type="molecule type" value="Genomic_DNA"/>
</dbReference>
<evidence type="ECO:0000256" key="1">
    <source>
        <dbReference type="SAM" id="SignalP"/>
    </source>
</evidence>
<comment type="caution">
    <text evidence="2">The sequence shown here is derived from an EMBL/GenBank/DDBJ whole genome shotgun (WGS) entry which is preliminary data.</text>
</comment>
<dbReference type="OrthoDB" id="3536544at2"/>
<dbReference type="RefSeq" id="WP_146148047.1">
    <property type="nucleotide sequence ID" value="NZ_PVTJ01000003.1"/>
</dbReference>
<protein>
    <recommendedName>
        <fullName evidence="4">Secreted protein</fullName>
    </recommendedName>
</protein>
<organism evidence="2 3">
    <name type="scientific">Glycomyces artemisiae</name>
    <dbReference type="NCBI Taxonomy" id="1076443"/>
    <lineage>
        <taxon>Bacteria</taxon>
        <taxon>Bacillati</taxon>
        <taxon>Actinomycetota</taxon>
        <taxon>Actinomycetes</taxon>
        <taxon>Glycomycetales</taxon>
        <taxon>Glycomycetaceae</taxon>
        <taxon>Glycomyces</taxon>
    </lineage>
</organism>